<dbReference type="SUPFAM" id="SSF88659">
    <property type="entry name" value="Sigma3 and sigma4 domains of RNA polymerase sigma factors"/>
    <property type="match status" value="1"/>
</dbReference>
<keyword evidence="2" id="KW-0805">Transcription regulation</keyword>
<dbReference type="GO" id="GO:0006352">
    <property type="term" value="P:DNA-templated transcription initiation"/>
    <property type="evidence" value="ECO:0007669"/>
    <property type="project" value="InterPro"/>
</dbReference>
<dbReference type="OrthoDB" id="9797134at2"/>
<dbReference type="PANTHER" id="PTHR43133:SF25">
    <property type="entry name" value="RNA POLYMERASE SIGMA FACTOR RFAY-RELATED"/>
    <property type="match status" value="1"/>
</dbReference>
<evidence type="ECO:0000313" key="7">
    <source>
        <dbReference type="Proteomes" id="UP000675920"/>
    </source>
</evidence>
<accession>A0A8B6X576</accession>
<reference evidence="8" key="2">
    <citation type="submission" date="2025-08" db="UniProtKB">
        <authorList>
            <consortium name="RefSeq"/>
        </authorList>
    </citation>
    <scope>IDENTIFICATION</scope>
</reference>
<feature type="domain" description="PhyR sigma2" evidence="6">
    <location>
        <begin position="11"/>
        <end position="62"/>
    </location>
</feature>
<dbReference type="InterPro" id="IPR013249">
    <property type="entry name" value="RNA_pol_sigma70_r4_t2"/>
</dbReference>
<keyword evidence="7" id="KW-1185">Reference proteome</keyword>
<dbReference type="Gene3D" id="1.10.10.10">
    <property type="entry name" value="Winged helix-like DNA-binding domain superfamily/Winged helix DNA-binding domain"/>
    <property type="match status" value="1"/>
</dbReference>
<dbReference type="GO" id="GO:0003677">
    <property type="term" value="F:DNA binding"/>
    <property type="evidence" value="ECO:0007669"/>
    <property type="project" value="InterPro"/>
</dbReference>
<dbReference type="InterPro" id="IPR036388">
    <property type="entry name" value="WH-like_DNA-bd_sf"/>
</dbReference>
<dbReference type="NCBIfam" id="TIGR02937">
    <property type="entry name" value="sigma70-ECF"/>
    <property type="match status" value="1"/>
</dbReference>
<dbReference type="InterPro" id="IPR013324">
    <property type="entry name" value="RNA_pol_sigma_r3/r4-like"/>
</dbReference>
<dbReference type="InterPro" id="IPR013325">
    <property type="entry name" value="RNA_pol_sigma_r2"/>
</dbReference>
<evidence type="ECO:0000259" key="6">
    <source>
        <dbReference type="Pfam" id="PF22029"/>
    </source>
</evidence>
<feature type="domain" description="RNA polymerase sigma factor 70 region 4 type 2" evidence="5">
    <location>
        <begin position="99"/>
        <end position="151"/>
    </location>
</feature>
<protein>
    <submittedName>
        <fullName evidence="8">RNA polymerase sigma factor</fullName>
    </submittedName>
</protein>
<dbReference type="Proteomes" id="UP000675920">
    <property type="component" value="Unplaced"/>
</dbReference>
<reference evidence="8" key="1">
    <citation type="journal article" date="2017" name="Curr. Opin. Microbiol.">
        <title>Themes and variations in gene regulation by extracytoplasmic function (ECF) sigma factors.</title>
        <authorList>
            <person name="Sineva E."/>
            <person name="Savkina M."/>
            <person name="Ades S.E."/>
        </authorList>
    </citation>
    <scope>NUCLEOTIDE SEQUENCE</scope>
</reference>
<name>A0A8B6X576_9BURK</name>
<evidence type="ECO:0000256" key="4">
    <source>
        <dbReference type="ARBA" id="ARBA00023163"/>
    </source>
</evidence>
<dbReference type="Gene3D" id="1.10.1740.10">
    <property type="match status" value="1"/>
</dbReference>
<keyword evidence="3" id="KW-0731">Sigma factor</keyword>
<evidence type="ECO:0000313" key="8">
    <source>
        <dbReference type="RefSeq" id="WP_028312154.1"/>
    </source>
</evidence>
<dbReference type="Pfam" id="PF08281">
    <property type="entry name" value="Sigma70_r4_2"/>
    <property type="match status" value="1"/>
</dbReference>
<evidence type="ECO:0000256" key="3">
    <source>
        <dbReference type="ARBA" id="ARBA00023082"/>
    </source>
</evidence>
<dbReference type="InterPro" id="IPR039425">
    <property type="entry name" value="RNA_pol_sigma-70-like"/>
</dbReference>
<dbReference type="InterPro" id="IPR053866">
    <property type="entry name" value="PhyR_sigma2"/>
</dbReference>
<dbReference type="GO" id="GO:0016987">
    <property type="term" value="F:sigma factor activity"/>
    <property type="evidence" value="ECO:0007669"/>
    <property type="project" value="UniProtKB-KW"/>
</dbReference>
<keyword evidence="4" id="KW-0804">Transcription</keyword>
<evidence type="ECO:0000256" key="2">
    <source>
        <dbReference type="ARBA" id="ARBA00023015"/>
    </source>
</evidence>
<dbReference type="AlphaFoldDB" id="A0A8B6X576"/>
<dbReference type="PANTHER" id="PTHR43133">
    <property type="entry name" value="RNA POLYMERASE ECF-TYPE SIGMA FACTO"/>
    <property type="match status" value="1"/>
</dbReference>
<dbReference type="RefSeq" id="WP_028312154.1">
    <property type="nucleotide sequence ID" value="NZ_AXWS01000015.1"/>
</dbReference>
<evidence type="ECO:0000259" key="5">
    <source>
        <dbReference type="Pfam" id="PF08281"/>
    </source>
</evidence>
<organism evidence="7 8">
    <name type="scientific">Derxia gummosa DSM 723</name>
    <dbReference type="NCBI Taxonomy" id="1121388"/>
    <lineage>
        <taxon>Bacteria</taxon>
        <taxon>Pseudomonadati</taxon>
        <taxon>Pseudomonadota</taxon>
        <taxon>Betaproteobacteria</taxon>
        <taxon>Burkholderiales</taxon>
        <taxon>Alcaligenaceae</taxon>
        <taxon>Derxia</taxon>
    </lineage>
</organism>
<proteinExistence type="inferred from homology"/>
<dbReference type="SUPFAM" id="SSF88946">
    <property type="entry name" value="Sigma2 domain of RNA polymerase sigma factors"/>
    <property type="match status" value="1"/>
</dbReference>
<dbReference type="Pfam" id="PF22029">
    <property type="entry name" value="PhyR_sigma2"/>
    <property type="match status" value="1"/>
</dbReference>
<dbReference type="CDD" id="cd06171">
    <property type="entry name" value="Sigma70_r4"/>
    <property type="match status" value="1"/>
</dbReference>
<evidence type="ECO:0000256" key="1">
    <source>
        <dbReference type="ARBA" id="ARBA00010641"/>
    </source>
</evidence>
<sequence>MTAPADHLLAWLPRLRRYARALARSREDADDLVQDTLERAWARPALWAGVADMRAWLFGIMHNVNADRLRRPGLDLVDAGDTPPEPAVAPDAPGRLALRDMQAALDRLPPEQREVLLLVTLEELSYAETARALDLPIGTVMSRLSRARERLRQLLDEPAPARPARAEATAARLRVVRGEGDET</sequence>
<comment type="similarity">
    <text evidence="1">Belongs to the sigma-70 factor family. ECF subfamily.</text>
</comment>
<dbReference type="InterPro" id="IPR014284">
    <property type="entry name" value="RNA_pol_sigma-70_dom"/>
</dbReference>